<feature type="domain" description="Chemokine interleukin-8-like" evidence="6">
    <location>
        <begin position="40"/>
        <end position="98"/>
    </location>
</feature>
<dbReference type="PANTHER" id="PTHR12015:SF103">
    <property type="entry name" value="C-C MOTIF CHEMOKINE 4-RELATED"/>
    <property type="match status" value="1"/>
</dbReference>
<keyword evidence="3" id="KW-0202">Cytokine</keyword>
<dbReference type="CDD" id="cd00272">
    <property type="entry name" value="Chemokine_CC"/>
    <property type="match status" value="1"/>
</dbReference>
<organism evidence="7 8">
    <name type="scientific">Cariama cristata</name>
    <name type="common">Red-legged seriema</name>
    <dbReference type="NCBI Taxonomy" id="54380"/>
    <lineage>
        <taxon>Eukaryota</taxon>
        <taxon>Metazoa</taxon>
        <taxon>Chordata</taxon>
        <taxon>Craniata</taxon>
        <taxon>Vertebrata</taxon>
        <taxon>Euteleostomi</taxon>
        <taxon>Archelosauria</taxon>
        <taxon>Archosauria</taxon>
        <taxon>Dinosauria</taxon>
        <taxon>Saurischia</taxon>
        <taxon>Theropoda</taxon>
        <taxon>Coelurosauria</taxon>
        <taxon>Aves</taxon>
        <taxon>Neognathae</taxon>
        <taxon>Neoaves</taxon>
        <taxon>Telluraves</taxon>
        <taxon>Australaves</taxon>
        <taxon>Cariamiformes</taxon>
        <taxon>Cariamidae</taxon>
        <taxon>Cariama</taxon>
    </lineage>
</organism>
<dbReference type="GO" id="GO:0048245">
    <property type="term" value="P:eosinophil chemotaxis"/>
    <property type="evidence" value="ECO:0007669"/>
    <property type="project" value="TreeGrafter"/>
</dbReference>
<dbReference type="AlphaFoldDB" id="A0A091M1L3"/>
<evidence type="ECO:0000256" key="1">
    <source>
        <dbReference type="ARBA" id="ARBA00010868"/>
    </source>
</evidence>
<dbReference type="GO" id="GO:0006954">
    <property type="term" value="P:inflammatory response"/>
    <property type="evidence" value="ECO:0007669"/>
    <property type="project" value="TreeGrafter"/>
</dbReference>
<dbReference type="FunFam" id="2.40.50.40:FF:000002">
    <property type="entry name" value="C-C motif chemokine"/>
    <property type="match status" value="1"/>
</dbReference>
<dbReference type="GO" id="GO:0070098">
    <property type="term" value="P:chemokine-mediated signaling pathway"/>
    <property type="evidence" value="ECO:0007669"/>
    <property type="project" value="TreeGrafter"/>
</dbReference>
<dbReference type="InterPro" id="IPR001811">
    <property type="entry name" value="Chemokine_IL8-like_dom"/>
</dbReference>
<comment type="similarity">
    <text evidence="1">Belongs to the intercrine beta (chemokine CC) family.</text>
</comment>
<reference evidence="7 8" key="1">
    <citation type="submission" date="2014-04" db="EMBL/GenBank/DDBJ databases">
        <title>Genome evolution of avian class.</title>
        <authorList>
            <person name="Zhang G."/>
            <person name="Li C."/>
        </authorList>
    </citation>
    <scope>NUCLEOTIDE SEQUENCE [LARGE SCALE GENOMIC DNA]</scope>
    <source>
        <strain evidence="7">BGI_N322</strain>
    </source>
</reference>
<dbReference type="EMBL" id="KK518848">
    <property type="protein sequence ID" value="KFP65703.1"/>
    <property type="molecule type" value="Genomic_DNA"/>
</dbReference>
<dbReference type="GO" id="GO:0061844">
    <property type="term" value="P:antimicrobial humoral immune response mediated by antimicrobial peptide"/>
    <property type="evidence" value="ECO:0007669"/>
    <property type="project" value="TreeGrafter"/>
</dbReference>
<dbReference type="GO" id="GO:0005615">
    <property type="term" value="C:extracellular space"/>
    <property type="evidence" value="ECO:0007669"/>
    <property type="project" value="UniProtKB-KW"/>
</dbReference>
<dbReference type="GO" id="GO:0008009">
    <property type="term" value="F:chemokine activity"/>
    <property type="evidence" value="ECO:0007669"/>
    <property type="project" value="InterPro"/>
</dbReference>
<evidence type="ECO:0000256" key="3">
    <source>
        <dbReference type="ARBA" id="ARBA00022514"/>
    </source>
</evidence>
<evidence type="ECO:0000313" key="7">
    <source>
        <dbReference type="EMBL" id="KFP65703.1"/>
    </source>
</evidence>
<evidence type="ECO:0000256" key="2">
    <source>
        <dbReference type="ARBA" id="ARBA00022500"/>
    </source>
</evidence>
<feature type="chain" id="PRO_5001878360" evidence="5">
    <location>
        <begin position="23"/>
        <end position="103"/>
    </location>
</feature>
<feature type="signal peptide" evidence="5">
    <location>
        <begin position="1"/>
        <end position="22"/>
    </location>
</feature>
<dbReference type="SUPFAM" id="SSF54117">
    <property type="entry name" value="Interleukin 8-like chemokines"/>
    <property type="match status" value="1"/>
</dbReference>
<evidence type="ECO:0000313" key="8">
    <source>
        <dbReference type="Proteomes" id="UP000054116"/>
    </source>
</evidence>
<dbReference type="Proteomes" id="UP000054116">
    <property type="component" value="Unassembled WGS sequence"/>
</dbReference>
<dbReference type="PANTHER" id="PTHR12015">
    <property type="entry name" value="SMALL INDUCIBLE CYTOKINE A"/>
    <property type="match status" value="1"/>
</dbReference>
<keyword evidence="2" id="KW-0145">Chemotaxis</keyword>
<evidence type="ECO:0000256" key="4">
    <source>
        <dbReference type="ARBA" id="ARBA00022729"/>
    </source>
</evidence>
<name>A0A091M1L3_CARIC</name>
<dbReference type="GO" id="GO:0048020">
    <property type="term" value="F:CCR chemokine receptor binding"/>
    <property type="evidence" value="ECO:0007669"/>
    <property type="project" value="TreeGrafter"/>
</dbReference>
<evidence type="ECO:0000259" key="6">
    <source>
        <dbReference type="SMART" id="SM00199"/>
    </source>
</evidence>
<sequence>MKVLAGTLAALLLVAICSPAEAHLHDSGIAAFSQKPDTVFTVCCFSYTHRPIRRSLITSAYMTSSTCSQPAVILVTKKGRELCTNPQEPWVQAYLKHFQMLEY</sequence>
<protein>
    <submittedName>
        <fullName evidence="7">C-C motif chemokine 4</fullName>
    </submittedName>
</protein>
<keyword evidence="4 5" id="KW-0732">Signal</keyword>
<dbReference type="GO" id="GO:0030335">
    <property type="term" value="P:positive regulation of cell migration"/>
    <property type="evidence" value="ECO:0007669"/>
    <property type="project" value="TreeGrafter"/>
</dbReference>
<dbReference type="InterPro" id="IPR036048">
    <property type="entry name" value="Interleukin_8-like_sf"/>
</dbReference>
<accession>A0A091M1L3</accession>
<evidence type="ECO:0000256" key="5">
    <source>
        <dbReference type="SAM" id="SignalP"/>
    </source>
</evidence>
<gene>
    <name evidence="7" type="ORF">N322_03470</name>
</gene>
<dbReference type="SMART" id="SM00199">
    <property type="entry name" value="SCY"/>
    <property type="match status" value="1"/>
</dbReference>
<dbReference type="Pfam" id="PF00048">
    <property type="entry name" value="IL8"/>
    <property type="match status" value="1"/>
</dbReference>
<dbReference type="Gene3D" id="2.40.50.40">
    <property type="match status" value="1"/>
</dbReference>
<proteinExistence type="inferred from homology"/>
<dbReference type="InterPro" id="IPR039809">
    <property type="entry name" value="Chemokine_b/g/d"/>
</dbReference>
<keyword evidence="8" id="KW-1185">Reference proteome</keyword>